<evidence type="ECO:0000313" key="1">
    <source>
        <dbReference type="EMBL" id="EGK62246.1"/>
    </source>
</evidence>
<gene>
    <name evidence="1" type="ORF">HMPREF9081_0250</name>
</gene>
<comment type="caution">
    <text evidence="1">The sequence shown here is derived from an EMBL/GenBank/DDBJ whole genome shotgun (WGS) entry which is preliminary data.</text>
</comment>
<keyword evidence="2" id="KW-1185">Reference proteome</keyword>
<dbReference type="Proteomes" id="UP000004067">
    <property type="component" value="Unassembled WGS sequence"/>
</dbReference>
<dbReference type="STRING" id="888060.HMPREF9081_0250"/>
<evidence type="ECO:0000313" key="2">
    <source>
        <dbReference type="Proteomes" id="UP000004067"/>
    </source>
</evidence>
<dbReference type="RefSeq" id="WP_006305060.1">
    <property type="nucleotide sequence ID" value="NZ_GL892076.1"/>
</dbReference>
<organism evidence="1 2">
    <name type="scientific">Centipeda periodontii DSM 2778</name>
    <dbReference type="NCBI Taxonomy" id="888060"/>
    <lineage>
        <taxon>Bacteria</taxon>
        <taxon>Bacillati</taxon>
        <taxon>Bacillota</taxon>
        <taxon>Negativicutes</taxon>
        <taxon>Selenomonadales</taxon>
        <taxon>Selenomonadaceae</taxon>
        <taxon>Centipeda</taxon>
    </lineage>
</organism>
<accession>F5RJ15</accession>
<dbReference type="eggNOG" id="ENOG502ZKGX">
    <property type="taxonomic scope" value="Bacteria"/>
</dbReference>
<dbReference type="AlphaFoldDB" id="F5RJ15"/>
<dbReference type="HOGENOM" id="CLU_2341647_0_0_9"/>
<dbReference type="OrthoDB" id="9815272at2"/>
<sequence>MTSVHTLIEERDRFYSDLRFNKNRFIDFLGAMAKHYRHPIHTQIGLFFHGSAAGAAYASPATWESLHTKIDERAHGVPVLAGVKEKEEVQYFYPNAP</sequence>
<name>F5RJ15_9FIRM</name>
<proteinExistence type="predicted"/>
<dbReference type="EMBL" id="AFHQ01000005">
    <property type="protein sequence ID" value="EGK62246.1"/>
    <property type="molecule type" value="Genomic_DNA"/>
</dbReference>
<reference evidence="1 2" key="1">
    <citation type="submission" date="2011-04" db="EMBL/GenBank/DDBJ databases">
        <authorList>
            <person name="Muzny D."/>
            <person name="Qin X."/>
            <person name="Deng J."/>
            <person name="Jiang H."/>
            <person name="Liu Y."/>
            <person name="Qu J."/>
            <person name="Song X.-Z."/>
            <person name="Zhang L."/>
            <person name="Thornton R."/>
            <person name="Coyle M."/>
            <person name="Francisco L."/>
            <person name="Jackson L."/>
            <person name="Javaid M."/>
            <person name="Korchina V."/>
            <person name="Kovar C."/>
            <person name="Mata R."/>
            <person name="Mathew T."/>
            <person name="Ngo R."/>
            <person name="Nguyen L."/>
            <person name="Nguyen N."/>
            <person name="Okwuonu G."/>
            <person name="Ongeri F."/>
            <person name="Pham C."/>
            <person name="Simmons D."/>
            <person name="Wilczek-Boney K."/>
            <person name="Hale W."/>
            <person name="Jakkamsetti A."/>
            <person name="Pham P."/>
            <person name="Ruth R."/>
            <person name="San Lucas F."/>
            <person name="Warren J."/>
            <person name="Zhang J."/>
            <person name="Zhao Z."/>
            <person name="Zhou C."/>
            <person name="Zhu D."/>
            <person name="Lee S."/>
            <person name="Bess C."/>
            <person name="Blankenburg K."/>
            <person name="Forbes L."/>
            <person name="Fu Q."/>
            <person name="Gubbala S."/>
            <person name="Hirani K."/>
            <person name="Jayaseelan J.C."/>
            <person name="Lara F."/>
            <person name="Munidasa M."/>
            <person name="Palculict T."/>
            <person name="Patil S."/>
            <person name="Pu L.-L."/>
            <person name="Saada N."/>
            <person name="Tang L."/>
            <person name="Weissenberger G."/>
            <person name="Zhu Y."/>
            <person name="Hemphill L."/>
            <person name="Shang Y."/>
            <person name="Youmans B."/>
            <person name="Ayvaz T."/>
            <person name="Ross M."/>
            <person name="Santibanez J."/>
            <person name="Aqrawi P."/>
            <person name="Gross S."/>
            <person name="Joshi V."/>
            <person name="Fowler G."/>
            <person name="Nazareth L."/>
            <person name="Reid J."/>
            <person name="Worley K."/>
            <person name="Petrosino J."/>
            <person name="Highlander S."/>
            <person name="Gibbs R."/>
        </authorList>
    </citation>
    <scope>NUCLEOTIDE SEQUENCE [LARGE SCALE GENOMIC DNA]</scope>
    <source>
        <strain evidence="1 2">DSM 2778</strain>
    </source>
</reference>
<protein>
    <submittedName>
        <fullName evidence="1">Uncharacterized protein</fullName>
    </submittedName>
</protein>